<keyword evidence="1" id="KW-0175">Coiled coil</keyword>
<dbReference type="AlphaFoldDB" id="A0A7T0G416"/>
<dbReference type="EMBL" id="CP048620">
    <property type="protein sequence ID" value="QPJ66005.1"/>
    <property type="molecule type" value="Genomic_DNA"/>
</dbReference>
<dbReference type="InterPro" id="IPR058292">
    <property type="entry name" value="DUF7986"/>
</dbReference>
<evidence type="ECO:0000313" key="3">
    <source>
        <dbReference type="Proteomes" id="UP000594464"/>
    </source>
</evidence>
<dbReference type="KEGG" id="nva:G3M78_11610"/>
<proteinExistence type="predicted"/>
<accession>A0A7T0G416</accession>
<evidence type="ECO:0000256" key="1">
    <source>
        <dbReference type="SAM" id="Coils"/>
    </source>
</evidence>
<name>A0A7T0G416_9BACT</name>
<sequence length="291" mass="34555">MPWNYLEKIINDGTQEPYSKDLVEAKSEYHKTAGEIYEDDKAYETRMALFLEWYLFDRILAGTETTQLDRLIELNQSIWDEDYLEACKGFTGNIFGIFIVKKIRDKEVTVLNLFDAMTYTVKEQDGKMMFDKNDIFQARLLPYQDALYFTRNFCFHPRDARKFIENEIRDAIKEQTASKSEIKKLNSSIETLHKRLKKNREKLEKFRNKIESVSNEAKRAKLIVEEQNMLGACAQLEQEIGSFEYKKERIEIEKIKIEGRTVNCQLAHRLGYMQLKWERSRQIDLKDIYTS</sequence>
<feature type="coiled-coil region" evidence="1">
    <location>
        <begin position="182"/>
        <end position="253"/>
    </location>
</feature>
<dbReference type="Proteomes" id="UP000594464">
    <property type="component" value="Chromosome"/>
</dbReference>
<protein>
    <submittedName>
        <fullName evidence="2">Uncharacterized protein</fullName>
    </submittedName>
</protein>
<organism evidence="2 3">
    <name type="scientific">Candidatus Nitrohelix vancouverensis</name>
    <dbReference type="NCBI Taxonomy" id="2705534"/>
    <lineage>
        <taxon>Bacteria</taxon>
        <taxon>Pseudomonadati</taxon>
        <taxon>Nitrospinota/Tectimicrobiota group</taxon>
        <taxon>Nitrospinota</taxon>
        <taxon>Nitrospinia</taxon>
        <taxon>Nitrospinales</taxon>
        <taxon>Nitrospinaceae</taxon>
        <taxon>Candidatus Nitrohelix</taxon>
    </lineage>
</organism>
<reference evidence="3" key="1">
    <citation type="submission" date="2020-02" db="EMBL/GenBank/DDBJ databases">
        <title>Genomic and physiological characterization of two novel Nitrospinaceae genera.</title>
        <authorList>
            <person name="Mueller A.J."/>
            <person name="Jung M.-Y."/>
            <person name="Strachan C.R."/>
            <person name="Herbold C.W."/>
            <person name="Kirkegaard R.H."/>
            <person name="Daims H."/>
        </authorList>
    </citation>
    <scope>NUCLEOTIDE SEQUENCE [LARGE SCALE GENOMIC DNA]</scope>
</reference>
<evidence type="ECO:0000313" key="2">
    <source>
        <dbReference type="EMBL" id="QPJ66005.1"/>
    </source>
</evidence>
<dbReference type="Pfam" id="PF25948">
    <property type="entry name" value="DUF7986"/>
    <property type="match status" value="1"/>
</dbReference>
<gene>
    <name evidence="2" type="ORF">G3M78_11610</name>
</gene>